<dbReference type="Proteomes" id="UP000322530">
    <property type="component" value="Unassembled WGS sequence"/>
</dbReference>
<evidence type="ECO:0000313" key="2">
    <source>
        <dbReference type="Proteomes" id="UP000322530"/>
    </source>
</evidence>
<dbReference type="RefSeq" id="WP_172632287.1">
    <property type="nucleotide sequence ID" value="NZ_BIXY01000072.1"/>
</dbReference>
<dbReference type="AlphaFoldDB" id="A0A5A5TGL0"/>
<dbReference type="EMBL" id="BIXY01000072">
    <property type="protein sequence ID" value="GCF10497.1"/>
    <property type="molecule type" value="Genomic_DNA"/>
</dbReference>
<proteinExistence type="predicted"/>
<reference evidence="1 2" key="1">
    <citation type="submission" date="2019-01" db="EMBL/GenBank/DDBJ databases">
        <title>Draft genome sequence of Dictyobacter sp. Uno17.</title>
        <authorList>
            <person name="Wang C.M."/>
            <person name="Zheng Y."/>
            <person name="Sakai Y."/>
            <person name="Abe K."/>
            <person name="Yokota A."/>
            <person name="Yabe S."/>
        </authorList>
    </citation>
    <scope>NUCLEOTIDE SEQUENCE [LARGE SCALE GENOMIC DNA]</scope>
    <source>
        <strain evidence="1 2">Uno17</strain>
    </source>
</reference>
<sequence length="46" mass="4972">MSKTKNELFYEPPGIQISGVSTGEAQQDSVQAQLPAALEQIEKIPV</sequence>
<keyword evidence="2" id="KW-1185">Reference proteome</keyword>
<organism evidence="1 2">
    <name type="scientific">Dictyobacter arantiisoli</name>
    <dbReference type="NCBI Taxonomy" id="2014874"/>
    <lineage>
        <taxon>Bacteria</taxon>
        <taxon>Bacillati</taxon>
        <taxon>Chloroflexota</taxon>
        <taxon>Ktedonobacteria</taxon>
        <taxon>Ktedonobacterales</taxon>
        <taxon>Dictyobacteraceae</taxon>
        <taxon>Dictyobacter</taxon>
    </lineage>
</organism>
<gene>
    <name evidence="1" type="ORF">KDI_40610</name>
</gene>
<name>A0A5A5TGL0_9CHLR</name>
<evidence type="ECO:0000313" key="1">
    <source>
        <dbReference type="EMBL" id="GCF10497.1"/>
    </source>
</evidence>
<protein>
    <submittedName>
        <fullName evidence="1">Uncharacterized protein</fullName>
    </submittedName>
</protein>
<comment type="caution">
    <text evidence="1">The sequence shown here is derived from an EMBL/GenBank/DDBJ whole genome shotgun (WGS) entry which is preliminary data.</text>
</comment>
<accession>A0A5A5TGL0</accession>